<feature type="binding site" evidence="6 7">
    <location>
        <position position="115"/>
    </location>
    <ligand>
        <name>ATP</name>
        <dbReference type="ChEBI" id="CHEBI:30616"/>
    </ligand>
</feature>
<dbReference type="SUPFAM" id="SSF55931">
    <property type="entry name" value="Glutamine synthetase/guanido kinase"/>
    <property type="match status" value="1"/>
</dbReference>
<keyword evidence="3 6" id="KW-0418">Kinase</keyword>
<keyword evidence="2 6" id="KW-0547">Nucleotide-binding</keyword>
<feature type="binding site" evidence="6 7">
    <location>
        <position position="82"/>
    </location>
    <ligand>
        <name>ATP</name>
        <dbReference type="ChEBI" id="CHEBI:30616"/>
    </ligand>
</feature>
<evidence type="ECO:0000259" key="9">
    <source>
        <dbReference type="PROSITE" id="PS51510"/>
    </source>
</evidence>
<gene>
    <name evidence="6" type="primary">mcsB</name>
    <name evidence="10" type="ORF">SAMN02744040_01992</name>
</gene>
<sequence length="340" mass="38873">MTNWIKNEDNSENVVISSRIRLARNLIDYPFPNKLRKEESEEIIKKVKDTILKGNTVLKDEFEFYKMSELDEIERKIMVENHLISIDLGKNENAGVLIKKDETVSIMINEEDHLRIQTLFSGFKLNEAWDIADKIDDILEENLNYAFDERLGYLTSCPTNVGTGLRASIMVHLPALVELGYINGVLNAANKIGLAVRGIYGEGSGSLGNIYQISNQLTLGRDENEIIGNIIGISKQIIEKELSAREMLKNKLGPKLEDRFFRSLGILKYSRLISSKEAMNLLSNVKLGIEMGYINEFTTRDIDKLMIEIQPAYQLRLYNSMDSIERDMNRAKFIREKLSI</sequence>
<dbReference type="InterPro" id="IPR023660">
    <property type="entry name" value="Arg_Kinase"/>
</dbReference>
<dbReference type="NCBIfam" id="NF002194">
    <property type="entry name" value="PRK01059.1-4"/>
    <property type="match status" value="1"/>
</dbReference>
<dbReference type="EMBL" id="FQXH01000026">
    <property type="protein sequence ID" value="SHH44380.1"/>
    <property type="molecule type" value="Genomic_DNA"/>
</dbReference>
<keyword evidence="4 6" id="KW-0067">ATP-binding</keyword>
<keyword evidence="6" id="KW-0021">Allosteric enzyme</keyword>
<dbReference type="FunFam" id="3.30.590.10:FF:000007">
    <property type="entry name" value="Protein-arginine kinase"/>
    <property type="match status" value="1"/>
</dbReference>
<dbReference type="PANTHER" id="PTHR11547">
    <property type="entry name" value="ARGININE OR CREATINE KINASE"/>
    <property type="match status" value="1"/>
</dbReference>
<keyword evidence="11" id="KW-1185">Reference proteome</keyword>
<reference evidence="11" key="1">
    <citation type="submission" date="2016-11" db="EMBL/GenBank/DDBJ databases">
        <authorList>
            <person name="Varghese N."/>
            <person name="Submissions S."/>
        </authorList>
    </citation>
    <scope>NUCLEOTIDE SEQUENCE [LARGE SCALE GENOMIC DNA]</scope>
    <source>
        <strain evidence="11">DSM 15285</strain>
    </source>
</reference>
<dbReference type="EC" id="2.7.14.1" evidence="6"/>
<accession>A0A1M5T160</accession>
<evidence type="ECO:0000256" key="3">
    <source>
        <dbReference type="ARBA" id="ARBA00022777"/>
    </source>
</evidence>
<name>A0A1M5T160_9FIRM</name>
<evidence type="ECO:0000313" key="11">
    <source>
        <dbReference type="Proteomes" id="UP000242520"/>
    </source>
</evidence>
<dbReference type="GO" id="GO:0005615">
    <property type="term" value="C:extracellular space"/>
    <property type="evidence" value="ECO:0007669"/>
    <property type="project" value="TreeGrafter"/>
</dbReference>
<evidence type="ECO:0000256" key="6">
    <source>
        <dbReference type="HAMAP-Rule" id="MF_00602"/>
    </source>
</evidence>
<dbReference type="PANTHER" id="PTHR11547:SF38">
    <property type="entry name" value="ARGININE KINASE 1-RELATED"/>
    <property type="match status" value="1"/>
</dbReference>
<comment type="caution">
    <text evidence="6">Lacks conserved residue(s) required for the propagation of feature annotation.</text>
</comment>
<dbReference type="GO" id="GO:0005524">
    <property type="term" value="F:ATP binding"/>
    <property type="evidence" value="ECO:0007669"/>
    <property type="project" value="UniProtKB-UniRule"/>
</dbReference>
<organism evidence="10 11">
    <name type="scientific">Tepidibacter thalassicus DSM 15285</name>
    <dbReference type="NCBI Taxonomy" id="1123350"/>
    <lineage>
        <taxon>Bacteria</taxon>
        <taxon>Bacillati</taxon>
        <taxon>Bacillota</taxon>
        <taxon>Clostridia</taxon>
        <taxon>Peptostreptococcales</taxon>
        <taxon>Peptostreptococcaceae</taxon>
        <taxon>Tepidibacter</taxon>
    </lineage>
</organism>
<dbReference type="CDD" id="cd07930">
    <property type="entry name" value="bacterial_phosphagen_kinase"/>
    <property type="match status" value="1"/>
</dbReference>
<feature type="domain" description="Phosphagen kinase C-terminal" evidence="9">
    <location>
        <begin position="14"/>
        <end position="244"/>
    </location>
</feature>
<evidence type="ECO:0000256" key="8">
    <source>
        <dbReference type="RuleBase" id="RU000505"/>
    </source>
</evidence>
<dbReference type="Gene3D" id="3.30.590.10">
    <property type="entry name" value="Glutamine synthetase/guanido kinase, catalytic domain"/>
    <property type="match status" value="1"/>
</dbReference>
<dbReference type="AlphaFoldDB" id="A0A1M5T160"/>
<feature type="short sequence motif" description="RDXXRA motif of the pArg binding pocket involved in allosteric regulation" evidence="6">
    <location>
        <begin position="326"/>
        <end position="331"/>
    </location>
</feature>
<evidence type="ECO:0000256" key="4">
    <source>
        <dbReference type="ARBA" id="ARBA00022840"/>
    </source>
</evidence>
<dbReference type="STRING" id="1123350.SAMN02744040_01992"/>
<evidence type="ECO:0000256" key="7">
    <source>
        <dbReference type="PROSITE-ProRule" id="PRU00843"/>
    </source>
</evidence>
<dbReference type="InterPro" id="IPR000749">
    <property type="entry name" value="ATP-guanido_PTrfase"/>
</dbReference>
<dbReference type="InterPro" id="IPR022414">
    <property type="entry name" value="ATP-guanido_PTrfase_cat"/>
</dbReference>
<dbReference type="Pfam" id="PF00217">
    <property type="entry name" value="ATP-gua_Ptrans"/>
    <property type="match status" value="1"/>
</dbReference>
<evidence type="ECO:0000256" key="2">
    <source>
        <dbReference type="ARBA" id="ARBA00022741"/>
    </source>
</evidence>
<dbReference type="PROSITE" id="PS51510">
    <property type="entry name" value="PHOSPHAGEN_KINASE_C"/>
    <property type="match status" value="1"/>
</dbReference>
<dbReference type="InterPro" id="IPR014746">
    <property type="entry name" value="Gln_synth/guanido_kin_cat_dom"/>
</dbReference>
<comment type="function">
    <text evidence="6">Catalyzes the specific phosphorylation of arginine residues in proteins.</text>
</comment>
<dbReference type="HAMAP" id="MF_00602">
    <property type="entry name" value="Prot_Arg_kinase"/>
    <property type="match status" value="1"/>
</dbReference>
<protein>
    <recommendedName>
        <fullName evidence="6">Protein-arginine kinase</fullName>
        <ecNumber evidence="6">2.7.14.1</ecNumber>
    </recommendedName>
</protein>
<proteinExistence type="inferred from homology"/>
<comment type="similarity">
    <text evidence="6 7 8">Belongs to the ATP:guanido phosphotransferase family.</text>
</comment>
<evidence type="ECO:0000256" key="5">
    <source>
        <dbReference type="ARBA" id="ARBA00051816"/>
    </source>
</evidence>
<evidence type="ECO:0000256" key="1">
    <source>
        <dbReference type="ARBA" id="ARBA00022679"/>
    </source>
</evidence>
<dbReference type="Proteomes" id="UP000242520">
    <property type="component" value="Unassembled WGS sequence"/>
</dbReference>
<dbReference type="GO" id="GO:1990424">
    <property type="term" value="F:protein arginine kinase activity"/>
    <property type="evidence" value="ECO:0007669"/>
    <property type="project" value="UniProtKB-EC"/>
</dbReference>
<dbReference type="InterPro" id="IPR022415">
    <property type="entry name" value="ATP-guanido_PTrfase_AS"/>
</dbReference>
<dbReference type="PROSITE" id="PS00112">
    <property type="entry name" value="PHOSPHAGEN_KINASE"/>
    <property type="match status" value="1"/>
</dbReference>
<dbReference type="GO" id="GO:0046314">
    <property type="term" value="P:phosphocreatine biosynthetic process"/>
    <property type="evidence" value="ECO:0007669"/>
    <property type="project" value="InterPro"/>
</dbReference>
<feature type="binding site" evidence="6 7">
    <location>
        <begin position="197"/>
        <end position="202"/>
    </location>
    <ligand>
        <name>ATP</name>
        <dbReference type="ChEBI" id="CHEBI:30616"/>
    </ligand>
</feature>
<feature type="binding site" evidence="6 7">
    <location>
        <begin position="17"/>
        <end position="21"/>
    </location>
    <ligand>
        <name>ATP</name>
        <dbReference type="ChEBI" id="CHEBI:30616"/>
    </ligand>
</feature>
<comment type="activity regulation">
    <text evidence="6">Appears to be allosterically activated by the binding of pArg-containing polypeptides to the pArg-binding pocket localized in the C-terminal domain of McsB.</text>
</comment>
<dbReference type="GO" id="GO:0004111">
    <property type="term" value="F:creatine kinase activity"/>
    <property type="evidence" value="ECO:0007669"/>
    <property type="project" value="InterPro"/>
</dbReference>
<comment type="catalytic activity">
    <reaction evidence="5 6">
        <text>L-arginyl-[protein] + ATP = N(omega)-phospho-L-arginyl-[protein] + ADP + H(+)</text>
        <dbReference type="Rhea" id="RHEA:43384"/>
        <dbReference type="Rhea" id="RHEA-COMP:10532"/>
        <dbReference type="Rhea" id="RHEA-COMP:10533"/>
        <dbReference type="ChEBI" id="CHEBI:15378"/>
        <dbReference type="ChEBI" id="CHEBI:29965"/>
        <dbReference type="ChEBI" id="CHEBI:30616"/>
        <dbReference type="ChEBI" id="CHEBI:83226"/>
        <dbReference type="ChEBI" id="CHEBI:456216"/>
        <dbReference type="EC" id="2.7.14.1"/>
    </reaction>
</comment>
<keyword evidence="1 6" id="KW-0808">Transferase</keyword>
<evidence type="ECO:0000313" key="10">
    <source>
        <dbReference type="EMBL" id="SHH44380.1"/>
    </source>
</evidence>
<feature type="binding site" evidence="7">
    <location>
        <begin position="166"/>
        <end position="170"/>
    </location>
    <ligand>
        <name>ATP</name>
        <dbReference type="ChEBI" id="CHEBI:30616"/>
    </ligand>
</feature>
<dbReference type="RefSeq" id="WP_207645987.1">
    <property type="nucleotide sequence ID" value="NZ_FQXH01000026.1"/>
</dbReference>